<dbReference type="Proteomes" id="UP000241890">
    <property type="component" value="Unassembled WGS sequence"/>
</dbReference>
<evidence type="ECO:0000313" key="3">
    <source>
        <dbReference type="EMBL" id="GBG28407.1"/>
    </source>
</evidence>
<proteinExistence type="predicted"/>
<keyword evidence="1" id="KW-0175">Coiled coil</keyword>
<dbReference type="AlphaFoldDB" id="A0A2R5GBP9"/>
<feature type="compositionally biased region" description="Basic residues" evidence="2">
    <location>
        <begin position="472"/>
        <end position="483"/>
    </location>
</feature>
<organism evidence="3 4">
    <name type="scientific">Hondaea fermentalgiana</name>
    <dbReference type="NCBI Taxonomy" id="2315210"/>
    <lineage>
        <taxon>Eukaryota</taxon>
        <taxon>Sar</taxon>
        <taxon>Stramenopiles</taxon>
        <taxon>Bigyra</taxon>
        <taxon>Labyrinthulomycetes</taxon>
        <taxon>Thraustochytrida</taxon>
        <taxon>Thraustochytriidae</taxon>
        <taxon>Hondaea</taxon>
    </lineage>
</organism>
<name>A0A2R5GBP9_9STRA</name>
<keyword evidence="4" id="KW-1185">Reference proteome</keyword>
<comment type="caution">
    <text evidence="3">The sequence shown here is derived from an EMBL/GenBank/DDBJ whole genome shotgun (WGS) entry which is preliminary data.</text>
</comment>
<evidence type="ECO:0000256" key="2">
    <source>
        <dbReference type="SAM" id="MobiDB-lite"/>
    </source>
</evidence>
<dbReference type="OrthoDB" id="78094at2759"/>
<dbReference type="InParanoid" id="A0A2R5GBP9"/>
<dbReference type="PROSITE" id="PS50096">
    <property type="entry name" value="IQ"/>
    <property type="match status" value="2"/>
</dbReference>
<dbReference type="EMBL" id="BEYU01000040">
    <property type="protein sequence ID" value="GBG28407.1"/>
    <property type="molecule type" value="Genomic_DNA"/>
</dbReference>
<accession>A0A2R5GBP9</accession>
<feature type="coiled-coil region" evidence="1">
    <location>
        <begin position="386"/>
        <end position="413"/>
    </location>
</feature>
<evidence type="ECO:0000256" key="1">
    <source>
        <dbReference type="SAM" id="Coils"/>
    </source>
</evidence>
<feature type="compositionally biased region" description="Basic and acidic residues" evidence="2">
    <location>
        <begin position="79"/>
        <end position="89"/>
    </location>
</feature>
<feature type="compositionally biased region" description="Acidic residues" evidence="2">
    <location>
        <begin position="90"/>
        <end position="113"/>
    </location>
</feature>
<protein>
    <submittedName>
        <fullName evidence="3">Uncharacterized protein</fullName>
    </submittedName>
</protein>
<reference evidence="3 4" key="1">
    <citation type="submission" date="2017-12" db="EMBL/GenBank/DDBJ databases">
        <title>Sequencing, de novo assembly and annotation of complete genome of a new Thraustochytrid species, strain FCC1311.</title>
        <authorList>
            <person name="Sedici K."/>
            <person name="Godart F."/>
            <person name="Aiese Cigliano R."/>
            <person name="Sanseverino W."/>
            <person name="Barakat M."/>
            <person name="Ortet P."/>
            <person name="Marechal E."/>
            <person name="Cagnac O."/>
            <person name="Amato A."/>
        </authorList>
    </citation>
    <scope>NUCLEOTIDE SEQUENCE [LARGE SCALE GENOMIC DNA]</scope>
</reference>
<gene>
    <name evidence="3" type="ORF">FCC1311_046302</name>
</gene>
<sequence>MTDTKSTTVSEDDMEEKTRRRVLPLPSLSFFYLSPYLTCGECNSIAFINSRTVEKALVRLSEFEQRQLERAERSRLAAEEAKLEEKDNSDVEESFAADDDNDDDEDDDDNVDEGGEKADKELDEEETETDALHGLELEALPRCPGCQRTHTWFVGALDLSSHIAGNAKERRRQKRLMRKCAIRLQALVRGIRDRARASRIRKEKREHEALLFRSAARIAAVFRGRRDRRVARVERGLRRIDGTHKIVMMEALRPRKGMRVFWYKRKEEIKLLHRDYRILVERTGNDPPLHIVEKNIIELARRVHEIECQRAARIQCRVRGMIGRKIAQADTLRRSVVAAYRRDVQVSRAGRMMVPGFVKTVSLVAQSQRTIRQVKALQQQFDRPVREEKEREAARTRERAEFCERKCEEREERRPYFEKDFVLAAKAQAAVQGPVRRSGVTTASFMRELEKYKRTQSRVAGSGSPTKVAKSPTRRRAVAKNTN</sequence>
<feature type="region of interest" description="Disordered" evidence="2">
    <location>
        <begin position="451"/>
        <end position="483"/>
    </location>
</feature>
<feature type="region of interest" description="Disordered" evidence="2">
    <location>
        <begin position="79"/>
        <end position="130"/>
    </location>
</feature>
<evidence type="ECO:0000313" key="4">
    <source>
        <dbReference type="Proteomes" id="UP000241890"/>
    </source>
</evidence>